<feature type="region of interest" description="Disordered" evidence="1">
    <location>
        <begin position="83"/>
        <end position="104"/>
    </location>
</feature>
<evidence type="ECO:0000256" key="2">
    <source>
        <dbReference type="SAM" id="SignalP"/>
    </source>
</evidence>
<dbReference type="OrthoDB" id="10310990at2759"/>
<feature type="chain" id="PRO_5036313225" evidence="2">
    <location>
        <begin position="23"/>
        <end position="196"/>
    </location>
</feature>
<evidence type="ECO:0000313" key="4">
    <source>
        <dbReference type="EMBL" id="OWF39590.1"/>
    </source>
</evidence>
<sequence>MVNLDSITIVGLLVVAVFGVEAFTENSLWSQSDESPDTYGHMYDSEESVPQYRDNTRVTQLVESPEEAFRMIEAMKARTRRRMSPFSAMRGKKSVSESQEKHNMDKAIRGKRTIQDESDNGSYDLQKRAAYFKAMKSSLRGKRMVPAYSSPVSEFEYQLLLQKVLAAAMSLSGNRNGDEQSMMGKRNYGFHALRGR</sequence>
<reference evidence="4 5" key="1">
    <citation type="journal article" date="2017" name="Nat. Ecol. Evol.">
        <title>Scallop genome provides insights into evolution of bilaterian karyotype and development.</title>
        <authorList>
            <person name="Wang S."/>
            <person name="Zhang J."/>
            <person name="Jiao W."/>
            <person name="Li J."/>
            <person name="Xun X."/>
            <person name="Sun Y."/>
            <person name="Guo X."/>
            <person name="Huan P."/>
            <person name="Dong B."/>
            <person name="Zhang L."/>
            <person name="Hu X."/>
            <person name="Sun X."/>
            <person name="Wang J."/>
            <person name="Zhao C."/>
            <person name="Wang Y."/>
            <person name="Wang D."/>
            <person name="Huang X."/>
            <person name="Wang R."/>
            <person name="Lv J."/>
            <person name="Li Y."/>
            <person name="Zhang Z."/>
            <person name="Liu B."/>
            <person name="Lu W."/>
            <person name="Hui Y."/>
            <person name="Liang J."/>
            <person name="Zhou Z."/>
            <person name="Hou R."/>
            <person name="Li X."/>
            <person name="Liu Y."/>
            <person name="Li H."/>
            <person name="Ning X."/>
            <person name="Lin Y."/>
            <person name="Zhao L."/>
            <person name="Xing Q."/>
            <person name="Dou J."/>
            <person name="Li Y."/>
            <person name="Mao J."/>
            <person name="Guo H."/>
            <person name="Dou H."/>
            <person name="Li T."/>
            <person name="Mu C."/>
            <person name="Jiang W."/>
            <person name="Fu Q."/>
            <person name="Fu X."/>
            <person name="Miao Y."/>
            <person name="Liu J."/>
            <person name="Yu Q."/>
            <person name="Li R."/>
            <person name="Liao H."/>
            <person name="Li X."/>
            <person name="Kong Y."/>
            <person name="Jiang Z."/>
            <person name="Chourrout D."/>
            <person name="Li R."/>
            <person name="Bao Z."/>
        </authorList>
    </citation>
    <scope>NUCLEOTIDE SEQUENCE [LARGE SCALE GENOMIC DNA]</scope>
    <source>
        <strain evidence="4 5">PY_sf001</strain>
    </source>
</reference>
<feature type="signal peptide" evidence="2">
    <location>
        <begin position="1"/>
        <end position="22"/>
    </location>
</feature>
<evidence type="ECO:0000313" key="5">
    <source>
        <dbReference type="Proteomes" id="UP000242188"/>
    </source>
</evidence>
<dbReference type="EMBL" id="NEDP02005521">
    <property type="protein sequence ID" value="OWF39590.1"/>
    <property type="molecule type" value="Genomic_DNA"/>
</dbReference>
<dbReference type="Proteomes" id="UP000242188">
    <property type="component" value="Unassembled WGS sequence"/>
</dbReference>
<accession>A0A210PSW7</accession>
<gene>
    <name evidence="4" type="ORF">KP79_PYT03973</name>
</gene>
<name>A0A210PSW7_MIZYE</name>
<dbReference type="AlphaFoldDB" id="A0A210PSW7"/>
<keyword evidence="5" id="KW-1185">Reference proteome</keyword>
<dbReference type="STRING" id="6573.A0A210PSW7"/>
<dbReference type="EMBL" id="MH045248">
    <property type="protein sequence ID" value="AXN93516.1"/>
    <property type="molecule type" value="mRNA"/>
</dbReference>
<evidence type="ECO:0000256" key="1">
    <source>
        <dbReference type="SAM" id="MobiDB-lite"/>
    </source>
</evidence>
<feature type="compositionally biased region" description="Basic and acidic residues" evidence="1">
    <location>
        <begin position="94"/>
        <end position="104"/>
    </location>
</feature>
<keyword evidence="2" id="KW-0732">Signal</keyword>
<protein>
    <submittedName>
        <fullName evidence="3">Tachykinin</fullName>
    </submittedName>
</protein>
<proteinExistence type="evidence at transcript level"/>
<organism evidence="4 5">
    <name type="scientific">Mizuhopecten yessoensis</name>
    <name type="common">Japanese scallop</name>
    <name type="synonym">Patinopecten yessoensis</name>
    <dbReference type="NCBI Taxonomy" id="6573"/>
    <lineage>
        <taxon>Eukaryota</taxon>
        <taxon>Metazoa</taxon>
        <taxon>Spiralia</taxon>
        <taxon>Lophotrochozoa</taxon>
        <taxon>Mollusca</taxon>
        <taxon>Bivalvia</taxon>
        <taxon>Autobranchia</taxon>
        <taxon>Pteriomorphia</taxon>
        <taxon>Pectinida</taxon>
        <taxon>Pectinoidea</taxon>
        <taxon>Pectinidae</taxon>
        <taxon>Mizuhopecten</taxon>
    </lineage>
</organism>
<reference evidence="3" key="2">
    <citation type="submission" date="2018-03" db="EMBL/GenBank/DDBJ databases">
        <title>Identification and characterization of neuropeptides by transcriptome and proteome analyses in a bivalve mollusc Patinopecten yessoensis.</title>
        <authorList>
            <person name="Zhang M."/>
            <person name="Wang Y."/>
            <person name="Li Y."/>
            <person name="Li W."/>
            <person name="Li R."/>
            <person name="Xie X."/>
            <person name="Wang S."/>
            <person name="Hu X."/>
            <person name="Zhang L."/>
            <person name="Bao Z."/>
        </authorList>
    </citation>
    <scope>NUCLEOTIDE SEQUENCE</scope>
    <source>
        <tissue evidence="3">Ganglion</tissue>
    </source>
</reference>
<evidence type="ECO:0000313" key="3">
    <source>
        <dbReference type="EMBL" id="AXN93516.1"/>
    </source>
</evidence>